<keyword evidence="4" id="KW-1185">Reference proteome</keyword>
<dbReference type="Pfam" id="PF00561">
    <property type="entry name" value="Abhydrolase_1"/>
    <property type="match status" value="1"/>
</dbReference>
<dbReference type="PATRIC" id="fig|1391653.3.peg.400"/>
<dbReference type="PANTHER" id="PTHR43798">
    <property type="entry name" value="MONOACYLGLYCEROL LIPASE"/>
    <property type="match status" value="1"/>
</dbReference>
<organism evidence="3 4">
    <name type="scientific">Vulgatibacter incomptus</name>
    <dbReference type="NCBI Taxonomy" id="1391653"/>
    <lineage>
        <taxon>Bacteria</taxon>
        <taxon>Pseudomonadati</taxon>
        <taxon>Myxococcota</taxon>
        <taxon>Myxococcia</taxon>
        <taxon>Myxococcales</taxon>
        <taxon>Cystobacterineae</taxon>
        <taxon>Vulgatibacteraceae</taxon>
        <taxon>Vulgatibacter</taxon>
    </lineage>
</organism>
<dbReference type="InterPro" id="IPR000639">
    <property type="entry name" value="Epox_hydrolase-like"/>
</dbReference>
<dbReference type="PRINTS" id="PR00412">
    <property type="entry name" value="EPOXHYDRLASE"/>
</dbReference>
<evidence type="ECO:0000313" key="4">
    <source>
        <dbReference type="Proteomes" id="UP000055590"/>
    </source>
</evidence>
<dbReference type="EMBL" id="CP012332">
    <property type="protein sequence ID" value="AKU89998.1"/>
    <property type="molecule type" value="Genomic_DNA"/>
</dbReference>
<proteinExistence type="predicted"/>
<evidence type="ECO:0000313" key="3">
    <source>
        <dbReference type="EMBL" id="AKU89998.1"/>
    </source>
</evidence>
<gene>
    <name evidence="3" type="ORF">AKJ08_0385</name>
</gene>
<dbReference type="InterPro" id="IPR000073">
    <property type="entry name" value="AB_hydrolase_1"/>
</dbReference>
<dbReference type="InterPro" id="IPR029058">
    <property type="entry name" value="AB_hydrolase_fold"/>
</dbReference>
<reference evidence="3 4" key="1">
    <citation type="submission" date="2015-08" db="EMBL/GenBank/DDBJ databases">
        <authorList>
            <person name="Babu N.S."/>
            <person name="Beckwith C.J."/>
            <person name="Beseler K.G."/>
            <person name="Brison A."/>
            <person name="Carone J.V."/>
            <person name="Caskin T.P."/>
            <person name="Diamond M."/>
            <person name="Durham M.E."/>
            <person name="Foxe J.M."/>
            <person name="Go M."/>
            <person name="Henderson B.A."/>
            <person name="Jones I.B."/>
            <person name="McGettigan J.A."/>
            <person name="Micheletti S.J."/>
            <person name="Nasrallah M.E."/>
            <person name="Ortiz D."/>
            <person name="Piller C.R."/>
            <person name="Privatt S.R."/>
            <person name="Schneider S.L."/>
            <person name="Sharp S."/>
            <person name="Smith T.C."/>
            <person name="Stanton J.D."/>
            <person name="Ullery H.E."/>
            <person name="Wilson R.J."/>
            <person name="Serrano M.G."/>
            <person name="Buck G."/>
            <person name="Lee V."/>
            <person name="Wang Y."/>
            <person name="Carvalho R."/>
            <person name="Voegtly L."/>
            <person name="Shi R."/>
            <person name="Duckworth R."/>
            <person name="Johnson A."/>
            <person name="Loviza R."/>
            <person name="Walstead R."/>
            <person name="Shah Z."/>
            <person name="Kiflezghi M."/>
            <person name="Wade K."/>
            <person name="Ball S.L."/>
            <person name="Bradley K.W."/>
            <person name="Asai D.J."/>
            <person name="Bowman C.A."/>
            <person name="Russell D.A."/>
            <person name="Pope W.H."/>
            <person name="Jacobs-Sera D."/>
            <person name="Hendrix R.W."/>
            <person name="Hatfull G.F."/>
        </authorList>
    </citation>
    <scope>NUCLEOTIDE SEQUENCE [LARGE SCALE GENOMIC DNA]</scope>
    <source>
        <strain evidence="3 4">DSM 27710</strain>
    </source>
</reference>
<accession>A0A0K1P8Z1</accession>
<feature type="domain" description="AB hydrolase-1" evidence="2">
    <location>
        <begin position="39"/>
        <end position="289"/>
    </location>
</feature>
<dbReference type="OrthoDB" id="5491135at2"/>
<name>A0A0K1P8Z1_9BACT</name>
<dbReference type="Proteomes" id="UP000055590">
    <property type="component" value="Chromosome"/>
</dbReference>
<dbReference type="STRING" id="1391653.AKJ08_0385"/>
<keyword evidence="1 3" id="KW-0378">Hydrolase</keyword>
<dbReference type="PANTHER" id="PTHR43798:SF31">
    <property type="entry name" value="AB HYDROLASE SUPERFAMILY PROTEIN YCLE"/>
    <property type="match status" value="1"/>
</dbReference>
<dbReference type="GO" id="GO:0016020">
    <property type="term" value="C:membrane"/>
    <property type="evidence" value="ECO:0007669"/>
    <property type="project" value="TreeGrafter"/>
</dbReference>
<dbReference type="GO" id="GO:0016787">
    <property type="term" value="F:hydrolase activity"/>
    <property type="evidence" value="ECO:0007669"/>
    <property type="project" value="UniProtKB-KW"/>
</dbReference>
<dbReference type="AlphaFoldDB" id="A0A0K1P8Z1"/>
<dbReference type="Gene3D" id="3.40.50.1820">
    <property type="entry name" value="alpha/beta hydrolase"/>
    <property type="match status" value="1"/>
</dbReference>
<dbReference type="SUPFAM" id="SSF53474">
    <property type="entry name" value="alpha/beta-Hydrolases"/>
    <property type="match status" value="1"/>
</dbReference>
<evidence type="ECO:0000259" key="2">
    <source>
        <dbReference type="Pfam" id="PF00561"/>
    </source>
</evidence>
<evidence type="ECO:0000256" key="1">
    <source>
        <dbReference type="ARBA" id="ARBA00022801"/>
    </source>
</evidence>
<dbReference type="InterPro" id="IPR050266">
    <property type="entry name" value="AB_hydrolase_sf"/>
</dbReference>
<dbReference type="KEGG" id="vin:AKJ08_0385"/>
<sequence>MFAAKRTRLEDRVSENEREGYVTAEDGTRLWYRKAGSGPVLVCQNGVGVTITFWEQIAERFAAQGYSTLLWDYRGHGRSDDPRNPKAFTLETCVEDLRLLLDRLGVERACLLGHSMGAQLGWEFYRAHPERVSGLVPALGTYRDAISTFYDLPWLAPRIFDVASVTSYAFPGLVKRLTGIPAWQPGLADRVIRKLSIVHPTLSPKDWVPGYLRHMARLDPKVFFALAKGIRDHDATDLLPRIDVPVLVVAGDRDLFCPPRVAREMAELIPSAELLVIPGGSHAALIEQPGLVDLRLRRFLRERVFPNGAAAHARLTLHEGGRAAGSVAPKKDVVDTAS</sequence>
<protein>
    <submittedName>
        <fullName evidence="3">Alpha/beta hydrolase fold-1</fullName>
    </submittedName>
</protein>